<dbReference type="PANTHER" id="PTHR43702">
    <property type="entry name" value="L-FUCOSE-PROTON SYMPORTER"/>
    <property type="match status" value="1"/>
</dbReference>
<feature type="transmembrane region" description="Helical" evidence="11">
    <location>
        <begin position="260"/>
        <end position="282"/>
    </location>
</feature>
<sequence>MAGAVPTTTRNPSPSRAQGDYTMPLVVLTSLFFMWGFITALNDILIPHLRAVFTLSYVQAMLIQFCFFAAYLIVSFPAGYVVEKLGYKRGIIVGLVVAGLGCLLFYPAAGRASYALFLGALFILASGITLLQVAANPYVTVLGRPETASARLNLTQAFNSLGTTLAPFFGSMLILAVAARPVADAATLSPAERAAQAAAEASAVQGPYIGLAVVLFLIAVVIALSRLPAIEAAEQPAELPPDTAQAVYHTHDSVWQYRHLVLGALGIFVYVGAEVSIGSFLVNFMADPGVAGLPEETAAKYLSLYWGGAMVGRFIGAALLKKVRPGHLLAFNALVVVGLLVLAMLVSGKAAMWAMLAIGLFNSIMFPTIFSLAIEGLGKHTGEGSGVVCMAIVGGAIVPVIMGFFADRIGLLHAFFVPALCYLYIAYYGLKGHYADFEPVAARRQG</sequence>
<keyword evidence="5" id="KW-1003">Cell membrane</keyword>
<evidence type="ECO:0000313" key="13">
    <source>
        <dbReference type="EMBL" id="NML16059.1"/>
    </source>
</evidence>
<feature type="transmembrane region" description="Helical" evidence="11">
    <location>
        <begin position="352"/>
        <end position="374"/>
    </location>
</feature>
<dbReference type="InterPro" id="IPR036259">
    <property type="entry name" value="MFS_trans_sf"/>
</dbReference>
<dbReference type="NCBIfam" id="TIGR00885">
    <property type="entry name" value="fucP"/>
    <property type="match status" value="1"/>
</dbReference>
<dbReference type="GO" id="GO:0015535">
    <property type="term" value="F:fucose:proton symporter activity"/>
    <property type="evidence" value="ECO:0007669"/>
    <property type="project" value="InterPro"/>
</dbReference>
<dbReference type="InterPro" id="IPR005275">
    <property type="entry name" value="Lfuc_symporter_FucP"/>
</dbReference>
<dbReference type="PANTHER" id="PTHR43702:SF3">
    <property type="entry name" value="PROTEIN TSGA"/>
    <property type="match status" value="1"/>
</dbReference>
<evidence type="ECO:0000256" key="2">
    <source>
        <dbReference type="ARBA" id="ARBA00004429"/>
    </source>
</evidence>
<dbReference type="InterPro" id="IPR011701">
    <property type="entry name" value="MFS"/>
</dbReference>
<dbReference type="GO" id="GO:0005354">
    <property type="term" value="F:galactose transmembrane transporter activity"/>
    <property type="evidence" value="ECO:0007669"/>
    <property type="project" value="InterPro"/>
</dbReference>
<dbReference type="InterPro" id="IPR020846">
    <property type="entry name" value="MFS_dom"/>
</dbReference>
<comment type="similarity">
    <text evidence="3">Belongs to the major facilitator superfamily. FHS transporter (TC 2.A.1.7) family.</text>
</comment>
<evidence type="ECO:0000256" key="10">
    <source>
        <dbReference type="ARBA" id="ARBA00023136"/>
    </source>
</evidence>
<evidence type="ECO:0000256" key="1">
    <source>
        <dbReference type="ARBA" id="ARBA00003321"/>
    </source>
</evidence>
<dbReference type="Gene3D" id="1.20.1250.20">
    <property type="entry name" value="MFS general substrate transporter like domains"/>
    <property type="match status" value="2"/>
</dbReference>
<feature type="transmembrane region" description="Helical" evidence="11">
    <location>
        <begin position="89"/>
        <end position="108"/>
    </location>
</feature>
<evidence type="ECO:0000256" key="8">
    <source>
        <dbReference type="ARBA" id="ARBA00022692"/>
    </source>
</evidence>
<feature type="transmembrane region" description="Helical" evidence="11">
    <location>
        <begin position="411"/>
        <end position="430"/>
    </location>
</feature>
<name>A0A848FCC0_9BURK</name>
<feature type="transmembrane region" description="Helical" evidence="11">
    <location>
        <begin position="21"/>
        <end position="41"/>
    </location>
</feature>
<evidence type="ECO:0000256" key="9">
    <source>
        <dbReference type="ARBA" id="ARBA00022989"/>
    </source>
</evidence>
<dbReference type="NCBIfam" id="TIGR01272">
    <property type="entry name" value="gluP"/>
    <property type="match status" value="1"/>
</dbReference>
<dbReference type="CDD" id="cd17394">
    <property type="entry name" value="MFS_FucP_like"/>
    <property type="match status" value="1"/>
</dbReference>
<feature type="transmembrane region" description="Helical" evidence="11">
    <location>
        <begin position="327"/>
        <end position="346"/>
    </location>
</feature>
<dbReference type="GO" id="GO:0005886">
    <property type="term" value="C:plasma membrane"/>
    <property type="evidence" value="ECO:0007669"/>
    <property type="project" value="UniProtKB-SubCell"/>
</dbReference>
<keyword evidence="4" id="KW-0813">Transport</keyword>
<dbReference type="GO" id="GO:1904659">
    <property type="term" value="P:D-glucose transmembrane transport"/>
    <property type="evidence" value="ECO:0007669"/>
    <property type="project" value="InterPro"/>
</dbReference>
<proteinExistence type="inferred from homology"/>
<evidence type="ECO:0000256" key="3">
    <source>
        <dbReference type="ARBA" id="ARBA00009120"/>
    </source>
</evidence>
<evidence type="ECO:0000256" key="7">
    <source>
        <dbReference type="ARBA" id="ARBA00022597"/>
    </source>
</evidence>
<reference evidence="13 14" key="1">
    <citation type="submission" date="2020-04" db="EMBL/GenBank/DDBJ databases">
        <title>Azohydromonas sp. isolated from soil.</title>
        <authorList>
            <person name="Dahal R.H."/>
        </authorList>
    </citation>
    <scope>NUCLEOTIDE SEQUENCE [LARGE SCALE GENOMIC DNA]</scope>
    <source>
        <strain evidence="13 14">G-1-1-14</strain>
    </source>
</reference>
<comment type="caution">
    <text evidence="13">The sequence shown here is derived from an EMBL/GenBank/DDBJ whole genome shotgun (WGS) entry which is preliminary data.</text>
</comment>
<keyword evidence="14" id="KW-1185">Reference proteome</keyword>
<feature type="transmembrane region" description="Helical" evidence="11">
    <location>
        <begin position="61"/>
        <end position="82"/>
    </location>
</feature>
<comment type="function">
    <text evidence="1">Intake of glucose and galactose.</text>
</comment>
<evidence type="ECO:0000256" key="4">
    <source>
        <dbReference type="ARBA" id="ARBA00022448"/>
    </source>
</evidence>
<dbReference type="Proteomes" id="UP000574067">
    <property type="component" value="Unassembled WGS sequence"/>
</dbReference>
<keyword evidence="8 11" id="KW-0812">Transmembrane</keyword>
<evidence type="ECO:0000259" key="12">
    <source>
        <dbReference type="PROSITE" id="PS50850"/>
    </source>
</evidence>
<protein>
    <submittedName>
        <fullName evidence="13">L-fucose:H+ symporter permease</fullName>
    </submittedName>
</protein>
<dbReference type="Pfam" id="PF07690">
    <property type="entry name" value="MFS_1"/>
    <property type="match status" value="1"/>
</dbReference>
<keyword evidence="7" id="KW-0762">Sugar transport</keyword>
<evidence type="ECO:0000313" key="14">
    <source>
        <dbReference type="Proteomes" id="UP000574067"/>
    </source>
</evidence>
<evidence type="ECO:0000256" key="6">
    <source>
        <dbReference type="ARBA" id="ARBA00022519"/>
    </source>
</evidence>
<feature type="transmembrane region" description="Helical" evidence="11">
    <location>
        <begin position="114"/>
        <end position="136"/>
    </location>
</feature>
<feature type="transmembrane region" description="Helical" evidence="11">
    <location>
        <begin position="302"/>
        <end position="320"/>
    </location>
</feature>
<feature type="domain" description="Major facilitator superfamily (MFS) profile" evidence="12">
    <location>
        <begin position="24"/>
        <end position="446"/>
    </location>
</feature>
<keyword evidence="9 11" id="KW-1133">Transmembrane helix</keyword>
<accession>A0A848FCC0</accession>
<dbReference type="PROSITE" id="PS50850">
    <property type="entry name" value="MFS"/>
    <property type="match status" value="1"/>
</dbReference>
<dbReference type="InterPro" id="IPR005964">
    <property type="entry name" value="Glc/Gal_transptr_bac"/>
</dbReference>
<feature type="transmembrane region" description="Helical" evidence="11">
    <location>
        <begin position="157"/>
        <end position="179"/>
    </location>
</feature>
<organism evidence="13 14">
    <name type="scientific">Azohydromonas caseinilytica</name>
    <dbReference type="NCBI Taxonomy" id="2728836"/>
    <lineage>
        <taxon>Bacteria</taxon>
        <taxon>Pseudomonadati</taxon>
        <taxon>Pseudomonadota</taxon>
        <taxon>Betaproteobacteria</taxon>
        <taxon>Burkholderiales</taxon>
        <taxon>Sphaerotilaceae</taxon>
        <taxon>Azohydromonas</taxon>
    </lineage>
</organism>
<dbReference type="SUPFAM" id="SSF103473">
    <property type="entry name" value="MFS general substrate transporter"/>
    <property type="match status" value="1"/>
</dbReference>
<keyword evidence="10 11" id="KW-0472">Membrane</keyword>
<feature type="transmembrane region" description="Helical" evidence="11">
    <location>
        <begin position="208"/>
        <end position="227"/>
    </location>
</feature>
<dbReference type="GO" id="GO:0055056">
    <property type="term" value="F:D-glucose transmembrane transporter activity"/>
    <property type="evidence" value="ECO:0007669"/>
    <property type="project" value="InterPro"/>
</dbReference>
<evidence type="ECO:0000256" key="11">
    <source>
        <dbReference type="SAM" id="Phobius"/>
    </source>
</evidence>
<gene>
    <name evidence="13" type="primary">fucP</name>
    <name evidence="13" type="ORF">HHL10_13845</name>
</gene>
<dbReference type="AlphaFoldDB" id="A0A848FCC0"/>
<dbReference type="EMBL" id="JABBFW010000008">
    <property type="protein sequence ID" value="NML16059.1"/>
    <property type="molecule type" value="Genomic_DNA"/>
</dbReference>
<keyword evidence="6" id="KW-0997">Cell inner membrane</keyword>
<feature type="transmembrane region" description="Helical" evidence="11">
    <location>
        <begin position="386"/>
        <end position="405"/>
    </location>
</feature>
<evidence type="ECO:0000256" key="5">
    <source>
        <dbReference type="ARBA" id="ARBA00022475"/>
    </source>
</evidence>
<comment type="subcellular location">
    <subcellularLocation>
        <location evidence="2">Cell inner membrane</location>
        <topology evidence="2">Multi-pass membrane protein</topology>
    </subcellularLocation>
</comment>
<dbReference type="RefSeq" id="WP_169160957.1">
    <property type="nucleotide sequence ID" value="NZ_JABBFW010000008.1"/>
</dbReference>
<dbReference type="InterPro" id="IPR050375">
    <property type="entry name" value="MFS_TsgA-like"/>
</dbReference>